<dbReference type="STRING" id="1688.BCUN_0220"/>
<keyword evidence="1" id="KW-0812">Transmembrane</keyword>
<keyword evidence="3" id="KW-1185">Reference proteome</keyword>
<sequence>MDALTIANLAISAVGALGGITGIVALLQSRRANQIANKALARDTEVSTADFSMTWNEIRGGVVFTNIGADDAIDVVVLVNRDRLSSRIPELRKVIRAAVVKCGETILVELPEIVAEKNEMTHFFSETPLGGYMALAGRHYETRLSCDVFWHTGHGFAKSRHKDVIVK</sequence>
<name>A0A087B3X5_9BIFI</name>
<evidence type="ECO:0000313" key="3">
    <source>
        <dbReference type="Proteomes" id="UP000029067"/>
    </source>
</evidence>
<protein>
    <submittedName>
        <fullName evidence="2">Uncharacterized protein</fullName>
    </submittedName>
</protein>
<keyword evidence="1" id="KW-1133">Transmembrane helix</keyword>
<keyword evidence="1" id="KW-0472">Membrane</keyword>
<accession>A0A087B3X5</accession>
<reference evidence="2 3" key="1">
    <citation type="submission" date="2014-03" db="EMBL/GenBank/DDBJ databases">
        <title>Genomics of Bifidobacteria.</title>
        <authorList>
            <person name="Ventura M."/>
            <person name="Milani C."/>
            <person name="Lugli G.A."/>
        </authorList>
    </citation>
    <scope>NUCLEOTIDE SEQUENCE [LARGE SCALE GENOMIC DNA]</scope>
    <source>
        <strain evidence="2 3">LMG 10738</strain>
    </source>
</reference>
<dbReference type="RefSeq" id="WP_033515069.1">
    <property type="nucleotide sequence ID" value="NZ_JGYV01000001.1"/>
</dbReference>
<evidence type="ECO:0000313" key="2">
    <source>
        <dbReference type="EMBL" id="KFI65725.1"/>
    </source>
</evidence>
<dbReference type="Proteomes" id="UP000029067">
    <property type="component" value="Unassembled WGS sequence"/>
</dbReference>
<evidence type="ECO:0000256" key="1">
    <source>
        <dbReference type="SAM" id="Phobius"/>
    </source>
</evidence>
<proteinExistence type="predicted"/>
<gene>
    <name evidence="2" type="ORF">BCUN_0220</name>
</gene>
<comment type="caution">
    <text evidence="2">The sequence shown here is derived from an EMBL/GenBank/DDBJ whole genome shotgun (WGS) entry which is preliminary data.</text>
</comment>
<dbReference type="EMBL" id="JGYV01000001">
    <property type="protein sequence ID" value="KFI65725.1"/>
    <property type="molecule type" value="Genomic_DNA"/>
</dbReference>
<organism evidence="2 3">
    <name type="scientific">Bifidobacterium cuniculi</name>
    <dbReference type="NCBI Taxonomy" id="1688"/>
    <lineage>
        <taxon>Bacteria</taxon>
        <taxon>Bacillati</taxon>
        <taxon>Actinomycetota</taxon>
        <taxon>Actinomycetes</taxon>
        <taxon>Bifidobacteriales</taxon>
        <taxon>Bifidobacteriaceae</taxon>
        <taxon>Bifidobacterium</taxon>
    </lineage>
</organism>
<feature type="transmembrane region" description="Helical" evidence="1">
    <location>
        <begin position="6"/>
        <end position="27"/>
    </location>
</feature>
<dbReference type="AlphaFoldDB" id="A0A087B3X5"/>